<feature type="region of interest" description="Disordered" evidence="1">
    <location>
        <begin position="149"/>
        <end position="168"/>
    </location>
</feature>
<name>A0A975IMQ4_9MICO</name>
<evidence type="ECO:0000313" key="2">
    <source>
        <dbReference type="EMBL" id="QTX03758.1"/>
    </source>
</evidence>
<sequence length="168" mass="17570">MPDFMDELPLSRRGRVDESGVHSDRRLEYAEVLEQTAALRSDAGEPDAGEAARLHTLAADARGGRRVPVRILARAVLEYLELAREASAPAELASGTSGAVALFLAAKAPTEIRAVIGGHALRASDAGWEFGRGPVLEAPAADLIRFLAGRSDTAPRPAAPRNGGTPGA</sequence>
<proteinExistence type="predicted"/>
<evidence type="ECO:0000313" key="3">
    <source>
        <dbReference type="Proteomes" id="UP000671914"/>
    </source>
</evidence>
<organism evidence="2 3">
    <name type="scientific">Agromyces archimandritae</name>
    <dbReference type="NCBI Taxonomy" id="2781962"/>
    <lineage>
        <taxon>Bacteria</taxon>
        <taxon>Bacillati</taxon>
        <taxon>Actinomycetota</taxon>
        <taxon>Actinomycetes</taxon>
        <taxon>Micrococcales</taxon>
        <taxon>Microbacteriaceae</taxon>
        <taxon>Agromyces</taxon>
    </lineage>
</organism>
<accession>A0A975IMQ4</accession>
<gene>
    <name evidence="2" type="ORF">G127AT_10525</name>
</gene>
<reference evidence="2" key="1">
    <citation type="submission" date="2021-03" db="EMBL/GenBank/DDBJ databases">
        <title>Agromyces archimandritus sp. nov., isolated from the cockroach Archimandrita tessellata.</title>
        <authorList>
            <person name="Guzman J."/>
            <person name="Ortuzar M."/>
            <person name="Poehlein A."/>
            <person name="Daniel R."/>
            <person name="Trujillo M."/>
            <person name="Vilcinskas A."/>
        </authorList>
    </citation>
    <scope>NUCLEOTIDE SEQUENCE</scope>
    <source>
        <strain evidence="2">G127AT</strain>
    </source>
</reference>
<dbReference type="EMBL" id="CP071696">
    <property type="protein sequence ID" value="QTX03758.1"/>
    <property type="molecule type" value="Genomic_DNA"/>
</dbReference>
<dbReference type="KEGG" id="aarc:G127AT_10525"/>
<dbReference type="RefSeq" id="WP_210896670.1">
    <property type="nucleotide sequence ID" value="NZ_CP071696.1"/>
</dbReference>
<dbReference type="Proteomes" id="UP000671914">
    <property type="component" value="Chromosome"/>
</dbReference>
<dbReference type="AlphaFoldDB" id="A0A975IMQ4"/>
<keyword evidence="3" id="KW-1185">Reference proteome</keyword>
<evidence type="ECO:0000256" key="1">
    <source>
        <dbReference type="SAM" id="MobiDB-lite"/>
    </source>
</evidence>
<protein>
    <submittedName>
        <fullName evidence="2">Uncharacterized protein</fullName>
    </submittedName>
</protein>